<evidence type="ECO:0000256" key="1">
    <source>
        <dbReference type="ARBA" id="ARBA00004651"/>
    </source>
</evidence>
<name>A0A1Y0LAZ3_TATCI</name>
<keyword evidence="5 6" id="KW-0472">Membrane</keyword>
<evidence type="ECO:0000313" key="11">
    <source>
        <dbReference type="Proteomes" id="UP000195729"/>
    </source>
</evidence>
<dbReference type="InterPro" id="IPR017850">
    <property type="entry name" value="Alkaline_phosphatase_core_sf"/>
</dbReference>
<dbReference type="InterPro" id="IPR054288">
    <property type="entry name" value="DUF7024"/>
</dbReference>
<comment type="subcellular location">
    <subcellularLocation>
        <location evidence="1">Cell membrane</location>
        <topology evidence="1">Multi-pass membrane protein</topology>
    </subcellularLocation>
</comment>
<dbReference type="InterPro" id="IPR050448">
    <property type="entry name" value="OpgB/LTA_synthase_biosynth"/>
</dbReference>
<evidence type="ECO:0000313" key="9">
    <source>
        <dbReference type="EMBL" id="ARU95236.1"/>
    </source>
</evidence>
<dbReference type="EMBL" id="CP015581">
    <property type="protein sequence ID" value="ARU99276.1"/>
    <property type="molecule type" value="Genomic_DNA"/>
</dbReference>
<sequence length="775" mass="86223">MSVIVSFGLFIASVLLYSRKAGRHRLWFTLMLLLLMIFLLLNAVLFASNYFTGNGITDAVIYTLTSSLTGAGTAKYILPAGALILLIIALFCLLGWLLHKKDHQHHLGWSLLACVLALLSIKTSPAYYQVKEIITSHAGKDGSDFDDYFKVPAAKIEKPSLNLVYIYAESLERTYFDQQAFPDLAPELSQQMHSGLDFTRTEQLPGTDYTIAGMVASQCGIPLFAPFEGNASSSLSSFYPQNICLGDILKNSGYQNWFLQGADLRFGGKDVFLKSHGFDPQHLEGSEELKSQVADPGYRNNWGFYDDTVLDKVFEKYQQLSEQKQRFALFALTVDTHHPDGFISATCQRKTYSYDGKNNQSFSAVSCSQEHIARLISRIKSSPWFKNTIIVVGSDHLAMNNTAYRYLIKHPRHDSFFIIRGDKPEATEINRKRSTMDNGATVLDILGGDNFIGLGRSSLSGTSLSEIFTDLPKKITAWKPDIIQLWNFPRRIDRFTVDQQKNTLSFSGSTFRLPVLIKVESDKVEPIPEGVYAETLTSRLAKFAAGDKFVWFDKCYKAGRLWAPNLALSDALCYTTGEPGGRPVVTEIGHGNYQGNVAFTPAVISEDTYQHTLQQLQIADNDIRYPSDSYLFYLPGAPQSVASYSGLSRAENWGRWSNANLAPVVTINYTHPLPEEFTLQISAKGYGPNIGKPVVVSVGDEQHSFIPTASMADYSLQFTRHGNSRTLVITPPSPVESMLDNIIGQDPRKLGIGLKSLQIISGDSRDQPENTPQQE</sequence>
<keyword evidence="2" id="KW-1003">Cell membrane</keyword>
<dbReference type="GO" id="GO:0005886">
    <property type="term" value="C:plasma membrane"/>
    <property type="evidence" value="ECO:0007669"/>
    <property type="project" value="UniProtKB-SubCell"/>
</dbReference>
<feature type="transmembrane region" description="Helical" evidence="6">
    <location>
        <begin position="26"/>
        <end position="47"/>
    </location>
</feature>
<dbReference type="Proteomes" id="UP000195729">
    <property type="component" value="Chromosome"/>
</dbReference>
<dbReference type="PANTHER" id="PTHR47371:SF3">
    <property type="entry name" value="PHOSPHOGLYCEROL TRANSFERASE I"/>
    <property type="match status" value="1"/>
</dbReference>
<dbReference type="KEGG" id="tci:A7K98_16680"/>
<dbReference type="EMBL" id="CP015579">
    <property type="protein sequence ID" value="ARU95236.1"/>
    <property type="molecule type" value="Genomic_DNA"/>
</dbReference>
<dbReference type="Gene3D" id="3.40.720.10">
    <property type="entry name" value="Alkaline Phosphatase, subunit A"/>
    <property type="match status" value="1"/>
</dbReference>
<feature type="transmembrane region" description="Helical" evidence="6">
    <location>
        <begin position="76"/>
        <end position="97"/>
    </location>
</feature>
<reference evidence="11 12" key="1">
    <citation type="submission" date="2016-05" db="EMBL/GenBank/DDBJ databases">
        <title>Complete genome sequence of two 2,5-diketo-D-glunonic acid producing strain Tatumella citrea.</title>
        <authorList>
            <person name="Duan C."/>
            <person name="Yang J."/>
            <person name="Yang S."/>
        </authorList>
    </citation>
    <scope>NUCLEOTIDE SEQUENCE [LARGE SCALE GENOMIC DNA]</scope>
    <source>
        <strain evidence="10 11">ATCC 39140</strain>
        <strain evidence="9 12">DSM 13699</strain>
    </source>
</reference>
<dbReference type="SUPFAM" id="SSF53649">
    <property type="entry name" value="Alkaline phosphatase-like"/>
    <property type="match status" value="1"/>
</dbReference>
<feature type="transmembrane region" description="Helical" evidence="6">
    <location>
        <begin position="109"/>
        <end position="128"/>
    </location>
</feature>
<dbReference type="PANTHER" id="PTHR47371">
    <property type="entry name" value="LIPOTEICHOIC ACID SYNTHASE"/>
    <property type="match status" value="1"/>
</dbReference>
<feature type="domain" description="DUF7024" evidence="8">
    <location>
        <begin position="617"/>
        <end position="760"/>
    </location>
</feature>
<keyword evidence="4 6" id="KW-1133">Transmembrane helix</keyword>
<accession>A0A1Y0LAZ3</accession>
<dbReference type="Pfam" id="PF22895">
    <property type="entry name" value="DUF7024"/>
    <property type="match status" value="1"/>
</dbReference>
<dbReference type="OrthoDB" id="9760224at2"/>
<dbReference type="CDD" id="cd16015">
    <property type="entry name" value="LTA_synthase"/>
    <property type="match status" value="1"/>
</dbReference>
<keyword evidence="9" id="KW-0808">Transferase</keyword>
<evidence type="ECO:0000256" key="4">
    <source>
        <dbReference type="ARBA" id="ARBA00022989"/>
    </source>
</evidence>
<evidence type="ECO:0000256" key="2">
    <source>
        <dbReference type="ARBA" id="ARBA00022475"/>
    </source>
</evidence>
<gene>
    <name evidence="9" type="ORF">A7K98_16680</name>
    <name evidence="10" type="ORF">A7K99_16665</name>
</gene>
<protein>
    <submittedName>
        <fullName evidence="9">Phosphoglycerol transferase I</fullName>
    </submittedName>
</protein>
<dbReference type="Pfam" id="PF00884">
    <property type="entry name" value="Sulfatase"/>
    <property type="match status" value="1"/>
</dbReference>
<dbReference type="Proteomes" id="UP000195814">
    <property type="component" value="Chromosome"/>
</dbReference>
<evidence type="ECO:0000256" key="5">
    <source>
        <dbReference type="ARBA" id="ARBA00023136"/>
    </source>
</evidence>
<evidence type="ECO:0000259" key="7">
    <source>
        <dbReference type="Pfam" id="PF00884"/>
    </source>
</evidence>
<evidence type="ECO:0000256" key="6">
    <source>
        <dbReference type="SAM" id="Phobius"/>
    </source>
</evidence>
<keyword evidence="11" id="KW-1185">Reference proteome</keyword>
<evidence type="ECO:0000313" key="10">
    <source>
        <dbReference type="EMBL" id="ARU99276.1"/>
    </source>
</evidence>
<feature type="domain" description="Sulfatase N-terminal" evidence="7">
    <location>
        <begin position="162"/>
        <end position="447"/>
    </location>
</feature>
<dbReference type="RefSeq" id="WP_087489596.1">
    <property type="nucleotide sequence ID" value="NZ_CP015579.1"/>
</dbReference>
<dbReference type="InterPro" id="IPR000917">
    <property type="entry name" value="Sulfatase_N"/>
</dbReference>
<organism evidence="9 12">
    <name type="scientific">Tatumella citrea</name>
    <name type="common">Pantoea citrea</name>
    <dbReference type="NCBI Taxonomy" id="53336"/>
    <lineage>
        <taxon>Bacteria</taxon>
        <taxon>Pseudomonadati</taxon>
        <taxon>Pseudomonadota</taxon>
        <taxon>Gammaproteobacteria</taxon>
        <taxon>Enterobacterales</taxon>
        <taxon>Erwiniaceae</taxon>
        <taxon>Tatumella</taxon>
    </lineage>
</organism>
<dbReference type="NCBIfam" id="NF003000">
    <property type="entry name" value="PRK03776.1"/>
    <property type="match status" value="1"/>
</dbReference>
<dbReference type="GO" id="GO:0016740">
    <property type="term" value="F:transferase activity"/>
    <property type="evidence" value="ECO:0007669"/>
    <property type="project" value="UniProtKB-KW"/>
</dbReference>
<evidence type="ECO:0000256" key="3">
    <source>
        <dbReference type="ARBA" id="ARBA00022692"/>
    </source>
</evidence>
<evidence type="ECO:0000259" key="8">
    <source>
        <dbReference type="Pfam" id="PF22895"/>
    </source>
</evidence>
<dbReference type="AlphaFoldDB" id="A0A1Y0LAZ3"/>
<evidence type="ECO:0000313" key="12">
    <source>
        <dbReference type="Proteomes" id="UP000195814"/>
    </source>
</evidence>
<keyword evidence="3 6" id="KW-0812">Transmembrane</keyword>
<proteinExistence type="predicted"/>